<dbReference type="EMBL" id="JAFCMP010000068">
    <property type="protein sequence ID" value="KAG5188561.1"/>
    <property type="molecule type" value="Genomic_DNA"/>
</dbReference>
<evidence type="ECO:0000313" key="2">
    <source>
        <dbReference type="EMBL" id="KAG5188561.1"/>
    </source>
</evidence>
<comment type="caution">
    <text evidence="2">The sequence shown here is derived from an EMBL/GenBank/DDBJ whole genome shotgun (WGS) entry which is preliminary data.</text>
</comment>
<dbReference type="OrthoDB" id="44749at2759"/>
<feature type="chain" id="PRO_5032871965" evidence="1">
    <location>
        <begin position="25"/>
        <end position="333"/>
    </location>
</feature>
<evidence type="ECO:0000313" key="3">
    <source>
        <dbReference type="Proteomes" id="UP000664859"/>
    </source>
</evidence>
<organism evidence="2 3">
    <name type="scientific">Tribonema minus</name>
    <dbReference type="NCBI Taxonomy" id="303371"/>
    <lineage>
        <taxon>Eukaryota</taxon>
        <taxon>Sar</taxon>
        <taxon>Stramenopiles</taxon>
        <taxon>Ochrophyta</taxon>
        <taxon>PX clade</taxon>
        <taxon>Xanthophyceae</taxon>
        <taxon>Tribonematales</taxon>
        <taxon>Tribonemataceae</taxon>
        <taxon>Tribonema</taxon>
    </lineage>
</organism>
<keyword evidence="1" id="KW-0732">Signal</keyword>
<gene>
    <name evidence="2" type="ORF">JKP88DRAFT_262272</name>
</gene>
<feature type="signal peptide" evidence="1">
    <location>
        <begin position="1"/>
        <end position="24"/>
    </location>
</feature>
<evidence type="ECO:0000256" key="1">
    <source>
        <dbReference type="SAM" id="SignalP"/>
    </source>
</evidence>
<protein>
    <submittedName>
        <fullName evidence="2">Uncharacterized protein</fullName>
    </submittedName>
</protein>
<dbReference type="Proteomes" id="UP000664859">
    <property type="component" value="Unassembled WGS sequence"/>
</dbReference>
<sequence>MNTGIGPLRLLLLCFCGLGSCCWSLHTFGSRSSGAFQHAKAGIRQGSAKRRHGGCWHMSADEIDDGQSYLSWVGRKLELSRRPPPVMIPRARIQRDFAVLLMRSSYAVADELDYTPMDGFQREFFLFRQGEWQDFQKQHPGILQGDLTDPNYFDFISFAQYATIAAGMRSAQLLFTEKVGADGETQTVQRAPELADDALLPGEHARRVGDRIFTYIMETFASVPEALPQVSVKPPLSIIARGVERVMDKFRLNFFCVDAKVAASTGKDGSAVLTVTARAPATLWSQQVLAQRRDAPTNDFEAKAVAAYLRACQVPHTYTTTYSGLDVTHTFRL</sequence>
<dbReference type="AlphaFoldDB" id="A0A836CM91"/>
<accession>A0A836CM91</accession>
<keyword evidence="3" id="KW-1185">Reference proteome</keyword>
<name>A0A836CM91_9STRA</name>
<proteinExistence type="predicted"/>
<reference evidence="2" key="1">
    <citation type="submission" date="2021-02" db="EMBL/GenBank/DDBJ databases">
        <title>First Annotated Genome of the Yellow-green Alga Tribonema minus.</title>
        <authorList>
            <person name="Mahan K.M."/>
        </authorList>
    </citation>
    <scope>NUCLEOTIDE SEQUENCE</scope>
    <source>
        <strain evidence="2">UTEX B ZZ1240</strain>
    </source>
</reference>